<organism evidence="3 4">
    <name type="scientific">Streptomyces stramineus</name>
    <dbReference type="NCBI Taxonomy" id="173861"/>
    <lineage>
        <taxon>Bacteria</taxon>
        <taxon>Bacillati</taxon>
        <taxon>Actinomycetota</taxon>
        <taxon>Actinomycetes</taxon>
        <taxon>Kitasatosporales</taxon>
        <taxon>Streptomycetaceae</taxon>
        <taxon>Streptomyces</taxon>
    </lineage>
</organism>
<feature type="region of interest" description="Disordered" evidence="1">
    <location>
        <begin position="166"/>
        <end position="185"/>
    </location>
</feature>
<dbReference type="InterPro" id="IPR047951">
    <property type="entry name" value="Transpos_ISL3"/>
</dbReference>
<dbReference type="PANTHER" id="PTHR33498:SF1">
    <property type="entry name" value="TRANSPOSASE FOR INSERTION SEQUENCE ELEMENT IS1557"/>
    <property type="match status" value="1"/>
</dbReference>
<name>A0ABP3J6T8_9ACTN</name>
<reference evidence="4" key="1">
    <citation type="journal article" date="2019" name="Int. J. Syst. Evol. Microbiol.">
        <title>The Global Catalogue of Microorganisms (GCM) 10K type strain sequencing project: providing services to taxonomists for standard genome sequencing and annotation.</title>
        <authorList>
            <consortium name="The Broad Institute Genomics Platform"/>
            <consortium name="The Broad Institute Genome Sequencing Center for Infectious Disease"/>
            <person name="Wu L."/>
            <person name="Ma J."/>
        </authorList>
    </citation>
    <scope>NUCLEOTIDE SEQUENCE [LARGE SCALE GENOMIC DNA]</scope>
    <source>
        <strain evidence="4">JCM 10649</strain>
    </source>
</reference>
<accession>A0ABP3J6T8</accession>
<comment type="caution">
    <text evidence="3">The sequence shown here is derived from an EMBL/GenBank/DDBJ whole genome shotgun (WGS) entry which is preliminary data.</text>
</comment>
<dbReference type="InterPro" id="IPR029261">
    <property type="entry name" value="Transposase_Znf"/>
</dbReference>
<evidence type="ECO:0000256" key="1">
    <source>
        <dbReference type="SAM" id="MobiDB-lite"/>
    </source>
</evidence>
<protein>
    <recommendedName>
        <fullName evidence="2">Transposase IS204/IS1001/IS1096/IS1165 zinc-finger domain-containing protein</fullName>
    </recommendedName>
</protein>
<dbReference type="Proteomes" id="UP001499895">
    <property type="component" value="Unassembled WGS sequence"/>
</dbReference>
<gene>
    <name evidence="3" type="ORF">GCM10009544_03460</name>
</gene>
<dbReference type="RefSeq" id="WP_344084217.1">
    <property type="nucleotide sequence ID" value="NZ_BAAAHB010000001.1"/>
</dbReference>
<dbReference type="Pfam" id="PF14690">
    <property type="entry name" value="Zn_ribbon_ISL3"/>
    <property type="match status" value="1"/>
</dbReference>
<keyword evidence="4" id="KW-1185">Reference proteome</keyword>
<sequence length="185" mass="20423">MNEVQPQLEELLFPSLKNVLVESVESTGMVVRVEALSTARQATCPGCGHLPERIHGSYLRFPHDLPTAGKSVVVALKVRRFVCSERSCPRKTFAEQAPGLTRRFGRRTERLRSTLISAGLALARRAGARITDVFGAPVSRNSPGCTSELPTAAGWSTRWPCTARSRAPARPEARPTPCWLSRFRR</sequence>
<evidence type="ECO:0000259" key="2">
    <source>
        <dbReference type="Pfam" id="PF14690"/>
    </source>
</evidence>
<proteinExistence type="predicted"/>
<evidence type="ECO:0000313" key="4">
    <source>
        <dbReference type="Proteomes" id="UP001499895"/>
    </source>
</evidence>
<dbReference type="EMBL" id="BAAAHB010000001">
    <property type="protein sequence ID" value="GAA0443950.1"/>
    <property type="molecule type" value="Genomic_DNA"/>
</dbReference>
<dbReference type="PANTHER" id="PTHR33498">
    <property type="entry name" value="TRANSPOSASE FOR INSERTION SEQUENCE ELEMENT IS1557"/>
    <property type="match status" value="1"/>
</dbReference>
<feature type="domain" description="Transposase IS204/IS1001/IS1096/IS1165 zinc-finger" evidence="2">
    <location>
        <begin position="41"/>
        <end position="88"/>
    </location>
</feature>
<evidence type="ECO:0000313" key="3">
    <source>
        <dbReference type="EMBL" id="GAA0443950.1"/>
    </source>
</evidence>